<feature type="transmembrane region" description="Helical" evidence="8">
    <location>
        <begin position="463"/>
        <end position="489"/>
    </location>
</feature>
<evidence type="ECO:0000256" key="4">
    <source>
        <dbReference type="ARBA" id="ARBA00022692"/>
    </source>
</evidence>
<evidence type="ECO:0000256" key="1">
    <source>
        <dbReference type="ARBA" id="ARBA00004651"/>
    </source>
</evidence>
<dbReference type="EMBL" id="CP046883">
    <property type="protein sequence ID" value="QNH96245.1"/>
    <property type="molecule type" value="Genomic_DNA"/>
</dbReference>
<comment type="similarity">
    <text evidence="2">Belongs to the DoxX family.</text>
</comment>
<evidence type="ECO:0000256" key="2">
    <source>
        <dbReference type="ARBA" id="ARBA00006679"/>
    </source>
</evidence>
<dbReference type="CDD" id="cd06174">
    <property type="entry name" value="MFS"/>
    <property type="match status" value="1"/>
</dbReference>
<feature type="transmembrane region" description="Helical" evidence="8">
    <location>
        <begin position="434"/>
        <end position="451"/>
    </location>
</feature>
<proteinExistence type="inferred from homology"/>
<evidence type="ECO:0000313" key="10">
    <source>
        <dbReference type="Proteomes" id="UP000515275"/>
    </source>
</evidence>
<evidence type="ECO:0000256" key="8">
    <source>
        <dbReference type="SAM" id="Phobius"/>
    </source>
</evidence>
<dbReference type="InterPro" id="IPR051907">
    <property type="entry name" value="DoxX-like_oxidoreductase"/>
</dbReference>
<dbReference type="InterPro" id="IPR032808">
    <property type="entry name" value="DoxX"/>
</dbReference>
<dbReference type="Proteomes" id="UP000515275">
    <property type="component" value="Chromosome"/>
</dbReference>
<dbReference type="AlphaFoldDB" id="A0A7G7YP25"/>
<dbReference type="RefSeq" id="WP_185769995.1">
    <property type="nucleotide sequence ID" value="NZ_CP046883.1"/>
</dbReference>
<dbReference type="PANTHER" id="PTHR33452:SF1">
    <property type="entry name" value="INNER MEMBRANE PROTEIN YPHA-RELATED"/>
    <property type="match status" value="1"/>
</dbReference>
<comment type="subcellular location">
    <subcellularLocation>
        <location evidence="1">Cell membrane</location>
        <topology evidence="1">Multi-pass membrane protein</topology>
    </subcellularLocation>
</comment>
<evidence type="ECO:0000313" key="9">
    <source>
        <dbReference type="EMBL" id="QNH96245.1"/>
    </source>
</evidence>
<accession>A0A7G7YP25</accession>
<feature type="compositionally biased region" description="Basic and acidic residues" evidence="7">
    <location>
        <begin position="56"/>
        <end position="80"/>
    </location>
</feature>
<feature type="compositionally biased region" description="Polar residues" evidence="7">
    <location>
        <begin position="266"/>
        <end position="293"/>
    </location>
</feature>
<evidence type="ECO:0000256" key="3">
    <source>
        <dbReference type="ARBA" id="ARBA00022475"/>
    </source>
</evidence>
<keyword evidence="3" id="KW-1003">Cell membrane</keyword>
<name>A0A7G7YP25_9CORY</name>
<protein>
    <submittedName>
        <fullName evidence="9">DoxX family membrane protein</fullName>
    </submittedName>
</protein>
<feature type="transmembrane region" description="Helical" evidence="8">
    <location>
        <begin position="336"/>
        <end position="355"/>
    </location>
</feature>
<feature type="compositionally biased region" description="Basic and acidic residues" evidence="7">
    <location>
        <begin position="16"/>
        <end position="38"/>
    </location>
</feature>
<feature type="transmembrane region" description="Helical" evidence="8">
    <location>
        <begin position="375"/>
        <end position="394"/>
    </location>
</feature>
<feature type="compositionally biased region" description="Polar residues" evidence="7">
    <location>
        <begin position="1"/>
        <end position="13"/>
    </location>
</feature>
<evidence type="ECO:0000256" key="6">
    <source>
        <dbReference type="ARBA" id="ARBA00023136"/>
    </source>
</evidence>
<dbReference type="KEGG" id="cans:GP473_05850"/>
<dbReference type="Pfam" id="PF07681">
    <property type="entry name" value="DoxX"/>
    <property type="match status" value="1"/>
</dbReference>
<keyword evidence="5 8" id="KW-1133">Transmembrane helix</keyword>
<reference evidence="9 10" key="1">
    <citation type="submission" date="2019-12" db="EMBL/GenBank/DDBJ databases">
        <title>Corynebacterium sp. nov., isolated from feces of the Anser Albifrons in China.</title>
        <authorList>
            <person name="Liu Q."/>
        </authorList>
    </citation>
    <scope>NUCLEOTIDE SEQUENCE [LARGE SCALE GENOMIC DNA]</scope>
    <source>
        <strain evidence="9 10">23H37-10</strain>
    </source>
</reference>
<gene>
    <name evidence="9" type="ORF">GP473_05850</name>
</gene>
<feature type="compositionally biased region" description="Basic and acidic residues" evidence="7">
    <location>
        <begin position="157"/>
        <end position="171"/>
    </location>
</feature>
<dbReference type="PANTHER" id="PTHR33452">
    <property type="entry name" value="OXIDOREDUCTASE CATD-RELATED"/>
    <property type="match status" value="1"/>
</dbReference>
<evidence type="ECO:0000256" key="7">
    <source>
        <dbReference type="SAM" id="MobiDB-lite"/>
    </source>
</evidence>
<dbReference type="GO" id="GO:0005886">
    <property type="term" value="C:plasma membrane"/>
    <property type="evidence" value="ECO:0007669"/>
    <property type="project" value="UniProtKB-SubCell"/>
</dbReference>
<keyword evidence="10" id="KW-1185">Reference proteome</keyword>
<evidence type="ECO:0000256" key="5">
    <source>
        <dbReference type="ARBA" id="ARBA00022989"/>
    </source>
</evidence>
<keyword evidence="4 8" id="KW-0812">Transmembrane</keyword>
<sequence>MTNFDNSGKNGSTPKPGDEHFFDPHDDIDVPVYRRDAHPGGSAQSASQFAKGANARGKDEIAVNKQSADVDKNQELDKTQKFTAVSSKTKGAQSSSSTSRKSASSAQRTASPQPERTTGADKQSRDIYAMLGRARPQRIEAQPVHDRHTVSAENEGEDHPDNALETEEARTTAHVSPKTVSAMPGAQNEAQTKAKGEAAVAQQSSHPRSGDSKIAGAQCSDSTTKKAAVAASQPANAKAPHVQQQPVTRALPEQKPLQPVMVPGTEGNQSSAPQSETPTQSHGRSSVELQSEQMPEGLDGEQLPEAPQGDVPHDVADEDQEQPIVEKRGTIGFGVFVLRLVAGIWLLVMGLQNLFGFGGASLNNFEAMMFNYNSSHVLAFGLSIGAVIGGVSVLLGLLTPLGAAVGTVVAGFMGLHALSESTTGFWPSELDPTFSTWILIAVICLSLVLTGPGKASFDRSRGWAVRPLASAWIFAIIALGGLIALWVAVGGGNPLG</sequence>
<keyword evidence="6 8" id="KW-0472">Membrane</keyword>
<feature type="compositionally biased region" description="Low complexity" evidence="7">
    <location>
        <begin position="86"/>
        <end position="111"/>
    </location>
</feature>
<feature type="region of interest" description="Disordered" evidence="7">
    <location>
        <begin position="1"/>
        <end position="315"/>
    </location>
</feature>
<feature type="transmembrane region" description="Helical" evidence="8">
    <location>
        <begin position="401"/>
        <end position="419"/>
    </location>
</feature>
<organism evidence="9 10">
    <name type="scientific">Corynebacterium anserum</name>
    <dbReference type="NCBI Taxonomy" id="2684406"/>
    <lineage>
        <taxon>Bacteria</taxon>
        <taxon>Bacillati</taxon>
        <taxon>Actinomycetota</taxon>
        <taxon>Actinomycetes</taxon>
        <taxon>Mycobacteriales</taxon>
        <taxon>Corynebacteriaceae</taxon>
        <taxon>Corynebacterium</taxon>
    </lineage>
</organism>